<feature type="non-terminal residue" evidence="1">
    <location>
        <position position="85"/>
    </location>
</feature>
<name>A0A9P6EW20_9FUNG</name>
<comment type="caution">
    <text evidence="1">The sequence shown here is derived from an EMBL/GenBank/DDBJ whole genome shotgun (WGS) entry which is preliminary data.</text>
</comment>
<dbReference type="EMBL" id="JAAAXW010001129">
    <property type="protein sequence ID" value="KAF9536018.1"/>
    <property type="molecule type" value="Genomic_DNA"/>
</dbReference>
<keyword evidence="2" id="KW-1185">Reference proteome</keyword>
<reference evidence="1" key="1">
    <citation type="journal article" date="2020" name="Fungal Divers.">
        <title>Resolving the Mortierellaceae phylogeny through synthesis of multi-gene phylogenetics and phylogenomics.</title>
        <authorList>
            <person name="Vandepol N."/>
            <person name="Liber J."/>
            <person name="Desiro A."/>
            <person name="Na H."/>
            <person name="Kennedy M."/>
            <person name="Barry K."/>
            <person name="Grigoriev I.V."/>
            <person name="Miller A.N."/>
            <person name="O'Donnell K."/>
            <person name="Stajich J.E."/>
            <person name="Bonito G."/>
        </authorList>
    </citation>
    <scope>NUCLEOTIDE SEQUENCE</scope>
    <source>
        <strain evidence="1">NRRL 2591</strain>
    </source>
</reference>
<proteinExistence type="predicted"/>
<dbReference type="AlphaFoldDB" id="A0A9P6EW20"/>
<evidence type="ECO:0000313" key="1">
    <source>
        <dbReference type="EMBL" id="KAF9536018.1"/>
    </source>
</evidence>
<sequence length="85" mass="9185">MTEAIIALLSDSTSTSVSFSLSSSIRTAVSNVLLSDTASTSDSATDDAEWDDWVPYKGCTFVSRAEATTRITEWALRQGFKITRG</sequence>
<organism evidence="1 2">
    <name type="scientific">Mortierella hygrophila</name>
    <dbReference type="NCBI Taxonomy" id="979708"/>
    <lineage>
        <taxon>Eukaryota</taxon>
        <taxon>Fungi</taxon>
        <taxon>Fungi incertae sedis</taxon>
        <taxon>Mucoromycota</taxon>
        <taxon>Mortierellomycotina</taxon>
        <taxon>Mortierellomycetes</taxon>
        <taxon>Mortierellales</taxon>
        <taxon>Mortierellaceae</taxon>
        <taxon>Mortierella</taxon>
    </lineage>
</organism>
<gene>
    <name evidence="1" type="ORF">EC957_000860</name>
</gene>
<accession>A0A9P6EW20</accession>
<dbReference type="Proteomes" id="UP000723463">
    <property type="component" value="Unassembled WGS sequence"/>
</dbReference>
<protein>
    <submittedName>
        <fullName evidence="1">Uncharacterized protein</fullName>
    </submittedName>
</protein>
<evidence type="ECO:0000313" key="2">
    <source>
        <dbReference type="Proteomes" id="UP000723463"/>
    </source>
</evidence>